<evidence type="ECO:0000313" key="2">
    <source>
        <dbReference type="Proteomes" id="UP001396334"/>
    </source>
</evidence>
<comment type="caution">
    <text evidence="1">The sequence shown here is derived from an EMBL/GenBank/DDBJ whole genome shotgun (WGS) entry which is preliminary data.</text>
</comment>
<protein>
    <submittedName>
        <fullName evidence="1">Uncharacterized protein</fullName>
    </submittedName>
</protein>
<reference evidence="1 2" key="1">
    <citation type="journal article" date="2024" name="G3 (Bethesda)">
        <title>Genome assembly of Hibiscus sabdariffa L. provides insights into metabolisms of medicinal natural products.</title>
        <authorList>
            <person name="Kim T."/>
        </authorList>
    </citation>
    <scope>NUCLEOTIDE SEQUENCE [LARGE SCALE GENOMIC DNA]</scope>
    <source>
        <strain evidence="1">TK-2024</strain>
        <tissue evidence="1">Old leaves</tissue>
    </source>
</reference>
<dbReference type="Proteomes" id="UP001396334">
    <property type="component" value="Unassembled WGS sequence"/>
</dbReference>
<name>A0ABR2RZT3_9ROSI</name>
<proteinExistence type="predicted"/>
<dbReference type="EMBL" id="JBBPBN010000019">
    <property type="protein sequence ID" value="KAK9018392.1"/>
    <property type="molecule type" value="Genomic_DNA"/>
</dbReference>
<sequence>MEYDGSQRQHGFIYNIGYSNSNVGYSQRTDTLIQAYIHILTLMPQQVSFYTPITQQNSSCQFGSVAGLNSSVPQSFGHPKLVLSPTPSVYLSRNSS</sequence>
<organism evidence="1 2">
    <name type="scientific">Hibiscus sabdariffa</name>
    <name type="common">roselle</name>
    <dbReference type="NCBI Taxonomy" id="183260"/>
    <lineage>
        <taxon>Eukaryota</taxon>
        <taxon>Viridiplantae</taxon>
        <taxon>Streptophyta</taxon>
        <taxon>Embryophyta</taxon>
        <taxon>Tracheophyta</taxon>
        <taxon>Spermatophyta</taxon>
        <taxon>Magnoliopsida</taxon>
        <taxon>eudicotyledons</taxon>
        <taxon>Gunneridae</taxon>
        <taxon>Pentapetalae</taxon>
        <taxon>rosids</taxon>
        <taxon>malvids</taxon>
        <taxon>Malvales</taxon>
        <taxon>Malvaceae</taxon>
        <taxon>Malvoideae</taxon>
        <taxon>Hibiscus</taxon>
    </lineage>
</organism>
<accession>A0ABR2RZT3</accession>
<gene>
    <name evidence="1" type="ORF">V6N11_001368</name>
</gene>
<keyword evidence="2" id="KW-1185">Reference proteome</keyword>
<evidence type="ECO:0000313" key="1">
    <source>
        <dbReference type="EMBL" id="KAK9018392.1"/>
    </source>
</evidence>